<evidence type="ECO:0000256" key="1">
    <source>
        <dbReference type="ARBA" id="ARBA00004651"/>
    </source>
</evidence>
<dbReference type="NCBIfam" id="TIGR01473">
    <property type="entry name" value="cyoE_ctaB"/>
    <property type="match status" value="1"/>
</dbReference>
<dbReference type="InterPro" id="IPR044878">
    <property type="entry name" value="UbiA_sf"/>
</dbReference>
<dbReference type="InterPro" id="IPR006369">
    <property type="entry name" value="Protohaem_IX_farnesylTrfase"/>
</dbReference>
<dbReference type="GO" id="GO:0006783">
    <property type="term" value="P:heme biosynthetic process"/>
    <property type="evidence" value="ECO:0007669"/>
    <property type="project" value="UniProtKB-KW"/>
</dbReference>
<evidence type="ECO:0000313" key="12">
    <source>
        <dbReference type="EMBL" id="SVA69410.1"/>
    </source>
</evidence>
<reference evidence="12" key="1">
    <citation type="submission" date="2018-05" db="EMBL/GenBank/DDBJ databases">
        <authorList>
            <person name="Lanie J.A."/>
            <person name="Ng W.-L."/>
            <person name="Kazmierczak K.M."/>
            <person name="Andrzejewski T.M."/>
            <person name="Davidsen T.M."/>
            <person name="Wayne K.J."/>
            <person name="Tettelin H."/>
            <person name="Glass J.I."/>
            <person name="Rusch D."/>
            <person name="Podicherti R."/>
            <person name="Tsui H.-C.T."/>
            <person name="Winkler M.E."/>
        </authorList>
    </citation>
    <scope>NUCLEOTIDE SEQUENCE</scope>
</reference>
<evidence type="ECO:0000256" key="10">
    <source>
        <dbReference type="ARBA" id="ARBA00042475"/>
    </source>
</evidence>
<name>A0A381XXQ3_9ZZZZ</name>
<accession>A0A381XXQ3</accession>
<proteinExistence type="inferred from homology"/>
<feature type="transmembrane region" description="Helical" evidence="11">
    <location>
        <begin position="282"/>
        <end position="302"/>
    </location>
</feature>
<comment type="subcellular location">
    <subcellularLocation>
        <location evidence="1">Cell membrane</location>
        <topology evidence="1">Multi-pass membrane protein</topology>
    </subcellularLocation>
</comment>
<dbReference type="AlphaFoldDB" id="A0A381XXQ3"/>
<dbReference type="HAMAP" id="MF_00154">
    <property type="entry name" value="CyoE_CtaB"/>
    <property type="match status" value="1"/>
</dbReference>
<evidence type="ECO:0000256" key="11">
    <source>
        <dbReference type="SAM" id="Phobius"/>
    </source>
</evidence>
<evidence type="ECO:0000256" key="5">
    <source>
        <dbReference type="ARBA" id="ARBA00022692"/>
    </source>
</evidence>
<evidence type="ECO:0000256" key="8">
    <source>
        <dbReference type="ARBA" id="ARBA00023136"/>
    </source>
</evidence>
<evidence type="ECO:0000256" key="4">
    <source>
        <dbReference type="ARBA" id="ARBA00022679"/>
    </source>
</evidence>
<evidence type="ECO:0000256" key="7">
    <source>
        <dbReference type="ARBA" id="ARBA00023133"/>
    </source>
</evidence>
<dbReference type="PANTHER" id="PTHR43448">
    <property type="entry name" value="PROTOHEME IX FARNESYLTRANSFERASE, MITOCHONDRIAL"/>
    <property type="match status" value="1"/>
</dbReference>
<sequence length="303" mass="34330">MSNKAIKKSVTQLDLSIYIKSLISLMKPRVMSLVIFTCAVGFLTSNPNLKTLDAIIAIILVALGSGAAGCLNMWYEADVDALMTRTCLRPIPTGKINKQQALIFGILLTIFSVGALNYFTNFLSAFLLFFTIAFYLFVYTIWLKRKTPQNIVIGGVAGSLPPVIGWTISTNSISIVSISLFLIIFFWTPSHFWALSLYKADDYKKAKIPMMPITDGAEKTKLYILIYSLLMLPVVILPYAINFSGLIYIIPVLMLTVYYNFICFDLYRYKKNKFDLKKAKKVFGYSILYLFLIFVLFLLDYLI</sequence>
<feature type="transmembrane region" description="Helical" evidence="11">
    <location>
        <begin position="150"/>
        <end position="169"/>
    </location>
</feature>
<dbReference type="GO" id="GO:0008495">
    <property type="term" value="F:protoheme IX farnesyltransferase activity"/>
    <property type="evidence" value="ECO:0007669"/>
    <property type="project" value="InterPro"/>
</dbReference>
<evidence type="ECO:0000256" key="3">
    <source>
        <dbReference type="ARBA" id="ARBA00022475"/>
    </source>
</evidence>
<keyword evidence="6 11" id="KW-1133">Transmembrane helix</keyword>
<keyword evidence="3" id="KW-1003">Cell membrane</keyword>
<protein>
    <recommendedName>
        <fullName evidence="9">Protoheme IX farnesyltransferase</fullName>
    </recommendedName>
    <alternativeName>
        <fullName evidence="10">Heme B farnesyltransferase</fullName>
    </alternativeName>
</protein>
<keyword evidence="4" id="KW-0808">Transferase</keyword>
<comment type="pathway">
    <text evidence="2">Porphyrin-containing compound metabolism; heme O biosynthesis; heme O from protoheme: step 1/1.</text>
</comment>
<evidence type="ECO:0000256" key="2">
    <source>
        <dbReference type="ARBA" id="ARBA00004919"/>
    </source>
</evidence>
<dbReference type="CDD" id="cd13957">
    <property type="entry name" value="PT_UbiA_Cox10"/>
    <property type="match status" value="1"/>
</dbReference>
<feature type="transmembrane region" description="Helical" evidence="11">
    <location>
        <begin position="101"/>
        <end position="119"/>
    </location>
</feature>
<dbReference type="PANTHER" id="PTHR43448:SF7">
    <property type="entry name" value="4-HYDROXYBENZOATE SOLANESYLTRANSFERASE"/>
    <property type="match status" value="1"/>
</dbReference>
<feature type="transmembrane region" description="Helical" evidence="11">
    <location>
        <begin position="55"/>
        <end position="75"/>
    </location>
</feature>
<dbReference type="EMBL" id="UINC01016720">
    <property type="protein sequence ID" value="SVA69410.1"/>
    <property type="molecule type" value="Genomic_DNA"/>
</dbReference>
<feature type="transmembrane region" description="Helical" evidence="11">
    <location>
        <begin position="125"/>
        <end position="143"/>
    </location>
</feature>
<evidence type="ECO:0000256" key="9">
    <source>
        <dbReference type="ARBA" id="ARBA00040810"/>
    </source>
</evidence>
<dbReference type="Gene3D" id="1.10.357.140">
    <property type="entry name" value="UbiA prenyltransferase"/>
    <property type="match status" value="1"/>
</dbReference>
<dbReference type="NCBIfam" id="NF003349">
    <property type="entry name" value="PRK04375.1-2"/>
    <property type="match status" value="1"/>
</dbReference>
<keyword evidence="5 11" id="KW-0812">Transmembrane</keyword>
<organism evidence="12">
    <name type="scientific">marine metagenome</name>
    <dbReference type="NCBI Taxonomy" id="408172"/>
    <lineage>
        <taxon>unclassified sequences</taxon>
        <taxon>metagenomes</taxon>
        <taxon>ecological metagenomes</taxon>
    </lineage>
</organism>
<gene>
    <name evidence="12" type="ORF">METZ01_LOCUS122264</name>
</gene>
<dbReference type="Pfam" id="PF01040">
    <property type="entry name" value="UbiA"/>
    <property type="match status" value="1"/>
</dbReference>
<feature type="transmembrane region" description="Helical" evidence="11">
    <location>
        <begin position="247"/>
        <end position="267"/>
    </location>
</feature>
<evidence type="ECO:0000256" key="6">
    <source>
        <dbReference type="ARBA" id="ARBA00022989"/>
    </source>
</evidence>
<dbReference type="GO" id="GO:0005886">
    <property type="term" value="C:plasma membrane"/>
    <property type="evidence" value="ECO:0007669"/>
    <property type="project" value="UniProtKB-SubCell"/>
</dbReference>
<keyword evidence="7" id="KW-0350">Heme biosynthesis</keyword>
<feature type="transmembrane region" description="Helical" evidence="11">
    <location>
        <begin position="175"/>
        <end position="200"/>
    </location>
</feature>
<feature type="transmembrane region" description="Helical" evidence="11">
    <location>
        <begin position="221"/>
        <end position="241"/>
    </location>
</feature>
<keyword evidence="8 11" id="KW-0472">Membrane</keyword>
<dbReference type="InterPro" id="IPR000537">
    <property type="entry name" value="UbiA_prenyltransferase"/>
</dbReference>
<feature type="transmembrane region" description="Helical" evidence="11">
    <location>
        <begin position="30"/>
        <end position="49"/>
    </location>
</feature>